<sequence>MLNVREELPIPYKLVEINYKGQSVGTPTLGAFDIGDNSLLGAQLISEEQRWFIIIGKRQDYENVQQQIYFFQIYIKDSKEIGEQSIFITLKNIFDNQPLISYKPSPCRAEELQANYQTNCTFTVYDPDGMVNNKIRLKINNNQEKSLFEFVPYGDIGPYSKQYQLKILKALHYEEKAFYNLEVHAFDAQNNSGNIYAILEVIDVPNRPPVWMRPLTTATFNEKEEKFFNLHAIDGDTGINKSICYKLEFENDYSQFISINHFTGQLHVLPIDRDILNQEIFHFYTCAYKCDNSSWLIKDETILIVQDINDHKPEIALSPKLVKIPESKYLTVPLNEFSVQDLDLGSNASYTIYLSQANVATDYAKAFALTPDNGYQRTNFSLNVVNTELLDYENEQWREFVLRIIAQEIGNLSHTTFVELKIELINWNDERPVFELELYEVSVEETITKGENLMRLQAFDRDIGDQIRYFLLGNNTAVAIDPFTGLISVSNTQAFDYERQSLLYFQVLARDSLITEFNETLHYSYAQLLIHIVDVNDETPIIKMPRFMANITENFPSSTLVAEVEAFDPDSTANLKFQINWSSSYATKRGQEVHQNLFKGCFSIQPVAVGNNLVYGNLKLNKNFIQAVDYEKYDTIFLSIMVKDLNQQINDGSATALLTIRVNDINDNAPEFVSGTLNIQRTVKELEKIGNVIGNIEAFDIDGPDNNDIIFELRPLTSLPATDLIIIENTTGILKVNGKIECDLPKIYALEFEVTVSDSKYKTKGKFLISIIDVNNRKPIVDKFPQQVFIYENATSGFLLGEIKAHDDDRDSPHNLLTYTIGDYTPNIYNIFEIDTQTGKIRLKLRNGFVLDRDSGVTFYYIPIDIRDNSFHQNTGYEVINHATTFLNVTLLDVNDNAPQMPDKLQFLPEFSEANPKNTIYKADFIAIDRDEPNTLNSRITYKLLEIRPDGNNSYEPLKPYDDLFAVTTVHDRVGKLLVNRSLKGFYGFWIILIQASDHGIPEQKNISSYEVYVRPFNFHMPVIRYPVAGKTLRICQSLQEAYRPLYLADCQRRLNLFEAYDPDGNKYGDVTFDLDSDVGDDKHFQMIKLSRNTSALHVKKILPAGSYSINLRAIDGGGSSSQEIRQLKLVFVDVLGSGMFLEKVFQINFTENEAGLQEKRYVPEAYDPKNEGLETNDDGLYKLYYFIDDSIYPNDTRRFKLNPKTRELTLKSALDREHQSEHRLRIKVTNNPQGRITNHLRGNYTLEVIIKVNDVNDNSPKFSQQLYAAGLTNKDSLGKLVLQFQATDADSDDQIIFEIIEDSYERNGEFIPGNLTDFLILDKNNGSLNLLTYVNNNMKGYLEFQIKALDRLRHYDTAQVKIYIVSEKNRVKFVFLSDIEKIRDNQQYLREQFQLIYGYDICNIDAIEDITSLEANKFTIHPSANHTQAFITEITVHFIHDNEAVNAQEIERRANDLSFLSQLQNSLQQQNLILNNIPHEESITMSSFLFDQPLTFGLIICNILLGLVSVVVTTLHLRKIKFLKRELKAFETTAYGSIPSNLNRLQMGPAINLPSVEGTNPVLSEQAKYQISPLDRHEIIPAEESDDEGDKDELDDLHDDSTFSMEFSDENSPQQGNQVLNNIFTNYIETRFQNPDFENLKTVFLF</sequence>
<feature type="region of interest" description="Disordered" evidence="9">
    <location>
        <begin position="1582"/>
        <end position="1618"/>
    </location>
</feature>
<feature type="compositionally biased region" description="Acidic residues" evidence="9">
    <location>
        <begin position="1582"/>
        <end position="1599"/>
    </location>
</feature>
<evidence type="ECO:0000256" key="8">
    <source>
        <dbReference type="PROSITE-ProRule" id="PRU00043"/>
    </source>
</evidence>
<dbReference type="InterPro" id="IPR015919">
    <property type="entry name" value="Cadherin-like_sf"/>
</dbReference>
<dbReference type="PROSITE" id="PS00232">
    <property type="entry name" value="CADHERIN_1"/>
    <property type="match status" value="3"/>
</dbReference>
<keyword evidence="2 10" id="KW-0812">Transmembrane</keyword>
<keyword evidence="3" id="KW-0677">Repeat</keyword>
<dbReference type="PANTHER" id="PTHR24025:SF23">
    <property type="entry name" value="NEURAL-CADHERIN"/>
    <property type="match status" value="1"/>
</dbReference>
<feature type="domain" description="Cadherin" evidence="11">
    <location>
        <begin position="1264"/>
        <end position="1376"/>
    </location>
</feature>
<dbReference type="Proteomes" id="UP000092443">
    <property type="component" value="Unplaced"/>
</dbReference>
<evidence type="ECO:0000256" key="1">
    <source>
        <dbReference type="ARBA" id="ARBA00004370"/>
    </source>
</evidence>
<dbReference type="GO" id="GO:0005886">
    <property type="term" value="C:plasma membrane"/>
    <property type="evidence" value="ECO:0007669"/>
    <property type="project" value="InterPro"/>
</dbReference>
<keyword evidence="12" id="KW-1185">Reference proteome</keyword>
<comment type="subcellular location">
    <subcellularLocation>
        <location evidence="1">Membrane</location>
    </subcellularLocation>
</comment>
<dbReference type="CDD" id="cd11304">
    <property type="entry name" value="Cadherin_repeat"/>
    <property type="match status" value="8"/>
</dbReference>
<evidence type="ECO:0000256" key="9">
    <source>
        <dbReference type="SAM" id="MobiDB-lite"/>
    </source>
</evidence>
<dbReference type="GO" id="GO:0005509">
    <property type="term" value="F:calcium ion binding"/>
    <property type="evidence" value="ECO:0007669"/>
    <property type="project" value="UniProtKB-UniRule"/>
</dbReference>
<protein>
    <submittedName>
        <fullName evidence="13">Cadherin-23-like</fullName>
    </submittedName>
</protein>
<reference evidence="13" key="1">
    <citation type="submission" date="2025-08" db="UniProtKB">
        <authorList>
            <consortium name="RefSeq"/>
        </authorList>
    </citation>
    <scope>IDENTIFICATION</scope>
    <source>
        <tissue evidence="13">Whole body pupa</tissue>
    </source>
</reference>
<evidence type="ECO:0000256" key="6">
    <source>
        <dbReference type="ARBA" id="ARBA00022989"/>
    </source>
</evidence>
<feature type="domain" description="Cadherin" evidence="11">
    <location>
        <begin position="782"/>
        <end position="901"/>
    </location>
</feature>
<evidence type="ECO:0000313" key="13">
    <source>
        <dbReference type="RefSeq" id="XP_037887535.1"/>
    </source>
</evidence>
<feature type="domain" description="Cadherin" evidence="11">
    <location>
        <begin position="1142"/>
        <end position="1263"/>
    </location>
</feature>
<evidence type="ECO:0000256" key="10">
    <source>
        <dbReference type="SAM" id="Phobius"/>
    </source>
</evidence>
<dbReference type="InterPro" id="IPR002126">
    <property type="entry name" value="Cadherin-like_dom"/>
</dbReference>
<name>A0A9C5YT25_9MUSC</name>
<evidence type="ECO:0000313" key="12">
    <source>
        <dbReference type="Proteomes" id="UP000092443"/>
    </source>
</evidence>
<feature type="compositionally biased region" description="Polar residues" evidence="9">
    <location>
        <begin position="1603"/>
        <end position="1618"/>
    </location>
</feature>
<dbReference type="GO" id="GO:0007156">
    <property type="term" value="P:homophilic cell adhesion via plasma membrane adhesion molecules"/>
    <property type="evidence" value="ECO:0007669"/>
    <property type="project" value="InterPro"/>
</dbReference>
<feature type="transmembrane region" description="Helical" evidence="10">
    <location>
        <begin position="1495"/>
        <end position="1518"/>
    </location>
</feature>
<dbReference type="Gene3D" id="2.60.40.60">
    <property type="entry name" value="Cadherins"/>
    <property type="match status" value="10"/>
</dbReference>
<dbReference type="InterPro" id="IPR050971">
    <property type="entry name" value="Cadherin-domain_protein"/>
</dbReference>
<keyword evidence="5" id="KW-0130">Cell adhesion</keyword>
<dbReference type="SUPFAM" id="SSF49313">
    <property type="entry name" value="Cadherin-like"/>
    <property type="match status" value="10"/>
</dbReference>
<keyword evidence="6 10" id="KW-1133">Transmembrane helix</keyword>
<dbReference type="KEGG" id="gfs:119636304"/>
<dbReference type="GeneID" id="119636304"/>
<gene>
    <name evidence="13" type="primary">LOC119636304</name>
</gene>
<organism evidence="12 13">
    <name type="scientific">Glossina fuscipes</name>
    <dbReference type="NCBI Taxonomy" id="7396"/>
    <lineage>
        <taxon>Eukaryota</taxon>
        <taxon>Metazoa</taxon>
        <taxon>Ecdysozoa</taxon>
        <taxon>Arthropoda</taxon>
        <taxon>Hexapoda</taxon>
        <taxon>Insecta</taxon>
        <taxon>Pterygota</taxon>
        <taxon>Neoptera</taxon>
        <taxon>Endopterygota</taxon>
        <taxon>Diptera</taxon>
        <taxon>Brachycera</taxon>
        <taxon>Muscomorpha</taxon>
        <taxon>Hippoboscoidea</taxon>
        <taxon>Glossinidae</taxon>
        <taxon>Glossina</taxon>
    </lineage>
</organism>
<feature type="domain" description="Cadherin" evidence="11">
    <location>
        <begin position="543"/>
        <end position="672"/>
    </location>
</feature>
<dbReference type="PRINTS" id="PR00205">
    <property type="entry name" value="CADHERIN"/>
</dbReference>
<dbReference type="PANTHER" id="PTHR24025">
    <property type="entry name" value="DESMOGLEIN FAMILY MEMBER"/>
    <property type="match status" value="1"/>
</dbReference>
<dbReference type="RefSeq" id="XP_037887535.1">
    <property type="nucleotide sequence ID" value="XM_038031607.1"/>
</dbReference>
<accession>A0A9C5YT25</accession>
<evidence type="ECO:0000256" key="7">
    <source>
        <dbReference type="ARBA" id="ARBA00023136"/>
    </source>
</evidence>
<evidence type="ECO:0000259" key="11">
    <source>
        <dbReference type="PROSITE" id="PS50268"/>
    </source>
</evidence>
<evidence type="ECO:0000256" key="5">
    <source>
        <dbReference type="ARBA" id="ARBA00022889"/>
    </source>
</evidence>
<dbReference type="InterPro" id="IPR020894">
    <property type="entry name" value="Cadherin_CS"/>
</dbReference>
<feature type="domain" description="Cadherin" evidence="11">
    <location>
        <begin position="316"/>
        <end position="434"/>
    </location>
</feature>
<keyword evidence="7 10" id="KW-0472">Membrane</keyword>
<evidence type="ECO:0000256" key="2">
    <source>
        <dbReference type="ARBA" id="ARBA00022692"/>
    </source>
</evidence>
<keyword evidence="4 8" id="KW-0106">Calcium</keyword>
<feature type="domain" description="Cadherin" evidence="11">
    <location>
        <begin position="903"/>
        <end position="1024"/>
    </location>
</feature>
<feature type="domain" description="Cadherin" evidence="11">
    <location>
        <begin position="121"/>
        <end position="211"/>
    </location>
</feature>
<dbReference type="SMART" id="SM00112">
    <property type="entry name" value="CA"/>
    <property type="match status" value="9"/>
</dbReference>
<evidence type="ECO:0000256" key="3">
    <source>
        <dbReference type="ARBA" id="ARBA00022737"/>
    </source>
</evidence>
<feature type="domain" description="Cadherin" evidence="11">
    <location>
        <begin position="682"/>
        <end position="781"/>
    </location>
</feature>
<proteinExistence type="predicted"/>
<dbReference type="PROSITE" id="PS50268">
    <property type="entry name" value="CADHERIN_2"/>
    <property type="match status" value="9"/>
</dbReference>
<feature type="domain" description="Cadherin" evidence="11">
    <location>
        <begin position="435"/>
        <end position="547"/>
    </location>
</feature>
<evidence type="ECO:0000256" key="4">
    <source>
        <dbReference type="ARBA" id="ARBA00022837"/>
    </source>
</evidence>
<dbReference type="GO" id="GO:0005911">
    <property type="term" value="C:cell-cell junction"/>
    <property type="evidence" value="ECO:0007669"/>
    <property type="project" value="TreeGrafter"/>
</dbReference>